<evidence type="ECO:0000313" key="2">
    <source>
        <dbReference type="EMBL" id="KAF9507937.1"/>
    </source>
</evidence>
<gene>
    <name evidence="2" type="ORF">BS47DRAFT_1366319</name>
</gene>
<name>A0A9P6DNH3_9AGAM</name>
<evidence type="ECO:0000313" key="3">
    <source>
        <dbReference type="Proteomes" id="UP000886523"/>
    </source>
</evidence>
<protein>
    <submittedName>
        <fullName evidence="2">Uncharacterized protein</fullName>
    </submittedName>
</protein>
<sequence length="151" mass="17338">MPHRRIEGLESEGKGRNPKDRKQIQGIPCLELTAEGKKALAWGEFWPFRGNHQHLVIKILVKMVKVELDQVMEAAQHVHNDLEEMMTEGEKSEGKVQLEELTKMIGWLKGEMQWNHLWHLNVWDLGEADESDRSTLVNELPGGHDLCTPIT</sequence>
<feature type="region of interest" description="Disordered" evidence="1">
    <location>
        <begin position="1"/>
        <end position="24"/>
    </location>
</feature>
<dbReference type="AlphaFoldDB" id="A0A9P6DNH3"/>
<dbReference type="Proteomes" id="UP000886523">
    <property type="component" value="Unassembled WGS sequence"/>
</dbReference>
<accession>A0A9P6DNH3</accession>
<proteinExistence type="predicted"/>
<dbReference type="OrthoDB" id="2672326at2759"/>
<dbReference type="EMBL" id="MU129069">
    <property type="protein sequence ID" value="KAF9507937.1"/>
    <property type="molecule type" value="Genomic_DNA"/>
</dbReference>
<evidence type="ECO:0000256" key="1">
    <source>
        <dbReference type="SAM" id="MobiDB-lite"/>
    </source>
</evidence>
<feature type="compositionally biased region" description="Basic and acidic residues" evidence="1">
    <location>
        <begin position="1"/>
        <end position="23"/>
    </location>
</feature>
<reference evidence="2" key="1">
    <citation type="journal article" date="2020" name="Nat. Commun.">
        <title>Large-scale genome sequencing of mycorrhizal fungi provides insights into the early evolution of symbiotic traits.</title>
        <authorList>
            <person name="Miyauchi S."/>
            <person name="Kiss E."/>
            <person name="Kuo A."/>
            <person name="Drula E."/>
            <person name="Kohler A."/>
            <person name="Sanchez-Garcia M."/>
            <person name="Morin E."/>
            <person name="Andreopoulos B."/>
            <person name="Barry K.W."/>
            <person name="Bonito G."/>
            <person name="Buee M."/>
            <person name="Carver A."/>
            <person name="Chen C."/>
            <person name="Cichocki N."/>
            <person name="Clum A."/>
            <person name="Culley D."/>
            <person name="Crous P.W."/>
            <person name="Fauchery L."/>
            <person name="Girlanda M."/>
            <person name="Hayes R.D."/>
            <person name="Keri Z."/>
            <person name="LaButti K."/>
            <person name="Lipzen A."/>
            <person name="Lombard V."/>
            <person name="Magnuson J."/>
            <person name="Maillard F."/>
            <person name="Murat C."/>
            <person name="Nolan M."/>
            <person name="Ohm R.A."/>
            <person name="Pangilinan J."/>
            <person name="Pereira M.F."/>
            <person name="Perotto S."/>
            <person name="Peter M."/>
            <person name="Pfister S."/>
            <person name="Riley R."/>
            <person name="Sitrit Y."/>
            <person name="Stielow J.B."/>
            <person name="Szollosi G."/>
            <person name="Zifcakova L."/>
            <person name="Stursova M."/>
            <person name="Spatafora J.W."/>
            <person name="Tedersoo L."/>
            <person name="Vaario L.M."/>
            <person name="Yamada A."/>
            <person name="Yan M."/>
            <person name="Wang P."/>
            <person name="Xu J."/>
            <person name="Bruns T."/>
            <person name="Baldrian P."/>
            <person name="Vilgalys R."/>
            <person name="Dunand C."/>
            <person name="Henrissat B."/>
            <person name="Grigoriev I.V."/>
            <person name="Hibbett D."/>
            <person name="Nagy L.G."/>
            <person name="Martin F.M."/>
        </authorList>
    </citation>
    <scope>NUCLEOTIDE SEQUENCE</scope>
    <source>
        <strain evidence="2">UP504</strain>
    </source>
</reference>
<organism evidence="2 3">
    <name type="scientific">Hydnum rufescens UP504</name>
    <dbReference type="NCBI Taxonomy" id="1448309"/>
    <lineage>
        <taxon>Eukaryota</taxon>
        <taxon>Fungi</taxon>
        <taxon>Dikarya</taxon>
        <taxon>Basidiomycota</taxon>
        <taxon>Agaricomycotina</taxon>
        <taxon>Agaricomycetes</taxon>
        <taxon>Cantharellales</taxon>
        <taxon>Hydnaceae</taxon>
        <taxon>Hydnum</taxon>
    </lineage>
</organism>
<comment type="caution">
    <text evidence="2">The sequence shown here is derived from an EMBL/GenBank/DDBJ whole genome shotgun (WGS) entry which is preliminary data.</text>
</comment>
<keyword evidence="3" id="KW-1185">Reference proteome</keyword>